<evidence type="ECO:0000256" key="5">
    <source>
        <dbReference type="ARBA" id="ARBA00023136"/>
    </source>
</evidence>
<dbReference type="Pfam" id="PF04011">
    <property type="entry name" value="LemA"/>
    <property type="match status" value="1"/>
</dbReference>
<reference evidence="7" key="1">
    <citation type="submission" date="2015-04" db="EMBL/GenBank/DDBJ databases">
        <authorList>
            <person name="Syromyatnikov M.Y."/>
            <person name="Popov V.N."/>
        </authorList>
    </citation>
    <scope>NUCLEOTIDE SEQUENCE</scope>
    <source>
        <strain evidence="7">MO-1</strain>
    </source>
</reference>
<comment type="similarity">
    <text evidence="2">Belongs to the LemA family.</text>
</comment>
<dbReference type="SUPFAM" id="SSF140478">
    <property type="entry name" value="LemA-like"/>
    <property type="match status" value="1"/>
</dbReference>
<dbReference type="EMBL" id="LO017727">
    <property type="protein sequence ID" value="CRH07557.1"/>
    <property type="molecule type" value="Genomic_DNA"/>
</dbReference>
<comment type="subcellular location">
    <subcellularLocation>
        <location evidence="1">Membrane</location>
        <topology evidence="1">Single-pass membrane protein</topology>
    </subcellularLocation>
</comment>
<evidence type="ECO:0000256" key="6">
    <source>
        <dbReference type="SAM" id="Phobius"/>
    </source>
</evidence>
<dbReference type="AlphaFoldDB" id="A0A1S7LN63"/>
<evidence type="ECO:0000256" key="2">
    <source>
        <dbReference type="ARBA" id="ARBA00008854"/>
    </source>
</evidence>
<dbReference type="GO" id="GO:0016020">
    <property type="term" value="C:membrane"/>
    <property type="evidence" value="ECO:0007669"/>
    <property type="project" value="UniProtKB-SubCell"/>
</dbReference>
<dbReference type="PANTHER" id="PTHR34478">
    <property type="entry name" value="PROTEIN LEMA"/>
    <property type="match status" value="1"/>
</dbReference>
<dbReference type="PANTHER" id="PTHR34478:SF1">
    <property type="entry name" value="PROTEIN LEMA"/>
    <property type="match status" value="1"/>
</dbReference>
<evidence type="ECO:0000256" key="3">
    <source>
        <dbReference type="ARBA" id="ARBA00022692"/>
    </source>
</evidence>
<accession>A0A1S7LN63</accession>
<dbReference type="Gene3D" id="1.20.1440.20">
    <property type="entry name" value="LemA-like domain"/>
    <property type="match status" value="1"/>
</dbReference>
<name>A0A1S7LN63_MAGMO</name>
<keyword evidence="5 6" id="KW-0472">Membrane</keyword>
<evidence type="ECO:0008006" key="8">
    <source>
        <dbReference type="Google" id="ProtNLM"/>
    </source>
</evidence>
<feature type="transmembrane region" description="Helical" evidence="6">
    <location>
        <begin position="7"/>
        <end position="28"/>
    </location>
</feature>
<evidence type="ECO:0000256" key="4">
    <source>
        <dbReference type="ARBA" id="ARBA00022989"/>
    </source>
</evidence>
<evidence type="ECO:0000313" key="7">
    <source>
        <dbReference type="EMBL" id="CRH07557.1"/>
    </source>
</evidence>
<evidence type="ECO:0000256" key="1">
    <source>
        <dbReference type="ARBA" id="ARBA00004167"/>
    </source>
</evidence>
<gene>
    <name evidence="7" type="ORF">MAGMO_3420</name>
</gene>
<organism evidence="7">
    <name type="scientific">Magnetococcus massalia (strain MO-1)</name>
    <dbReference type="NCBI Taxonomy" id="451514"/>
    <lineage>
        <taxon>Bacteria</taxon>
        <taxon>Pseudomonadati</taxon>
        <taxon>Pseudomonadota</taxon>
        <taxon>Magnetococcia</taxon>
        <taxon>Magnetococcales</taxon>
        <taxon>Magnetococcaceae</taxon>
        <taxon>Magnetococcus</taxon>
    </lineage>
</organism>
<dbReference type="InterPro" id="IPR007156">
    <property type="entry name" value="MamQ_LemA"/>
</dbReference>
<keyword evidence="4 6" id="KW-1133">Transmembrane helix</keyword>
<proteinExistence type="inferred from homology"/>
<dbReference type="InterPro" id="IPR023353">
    <property type="entry name" value="LemA-like_dom_sf"/>
</dbReference>
<sequence>MSEDIHMTTMMIVGGIAALIIVMMIWIYNSIIANHNRCKRAWSDVITYQRQKLKVIPQVEEALANYLSHERDLQTKITALRTGIDSLSTESMDTERVMQIEQISKDVMGRLSLTMEAYPELKASELSQGLMRELSEQESDISAAISIFNQGVEAFNNGITMFPHLLVNRMFNKMAPLRPFTDSAAAEEIEFKPNLE</sequence>
<protein>
    <recommendedName>
        <fullName evidence="8">LemA family protein</fullName>
    </recommendedName>
</protein>
<keyword evidence="3 6" id="KW-0812">Transmembrane</keyword>